<comment type="subcellular location">
    <subcellularLocation>
        <location evidence="10">Cell membrane</location>
    </subcellularLocation>
</comment>
<evidence type="ECO:0000256" key="2">
    <source>
        <dbReference type="ARBA" id="ARBA00004713"/>
    </source>
</evidence>
<evidence type="ECO:0000256" key="8">
    <source>
        <dbReference type="PIRSR" id="PIRSR639901-1"/>
    </source>
</evidence>
<dbReference type="Proteomes" id="UP001193501">
    <property type="component" value="Unassembled WGS sequence"/>
</dbReference>
<dbReference type="PANTHER" id="PTHR42755:SF1">
    <property type="entry name" value="3-DEOXY-D-MANNO-OCTULOSONIC ACID TRANSFERASE, MITOCHONDRIAL-RELATED"/>
    <property type="match status" value="1"/>
</dbReference>
<dbReference type="EC" id="2.4.99.12" evidence="3 10"/>
<dbReference type="GO" id="GO:0005886">
    <property type="term" value="C:plasma membrane"/>
    <property type="evidence" value="ECO:0007669"/>
    <property type="project" value="UniProtKB-SubCell"/>
</dbReference>
<evidence type="ECO:0000256" key="5">
    <source>
        <dbReference type="ARBA" id="ARBA00022679"/>
    </source>
</evidence>
<accession>A0AAE5BTR9</accession>
<evidence type="ECO:0000256" key="6">
    <source>
        <dbReference type="ARBA" id="ARBA00031445"/>
    </source>
</evidence>
<dbReference type="RefSeq" id="WP_168773816.1">
    <property type="nucleotide sequence ID" value="NZ_JAABNR010000004.1"/>
</dbReference>
<dbReference type="InterPro" id="IPR007507">
    <property type="entry name" value="Glycos_transf_N"/>
</dbReference>
<keyword evidence="10" id="KW-0448">Lipopolysaccharide biosynthesis</keyword>
<dbReference type="EMBL" id="JAABNR010000004">
    <property type="protein sequence ID" value="NBZ87006.1"/>
    <property type="molecule type" value="Genomic_DNA"/>
</dbReference>
<dbReference type="Gene3D" id="3.40.50.2000">
    <property type="entry name" value="Glycogen Phosphorylase B"/>
    <property type="match status" value="1"/>
</dbReference>
<evidence type="ECO:0000256" key="3">
    <source>
        <dbReference type="ARBA" id="ARBA00012621"/>
    </source>
</evidence>
<keyword evidence="5 10" id="KW-0808">Transferase</keyword>
<dbReference type="InterPro" id="IPR038107">
    <property type="entry name" value="Glycos_transf_N_sf"/>
</dbReference>
<evidence type="ECO:0000256" key="9">
    <source>
        <dbReference type="PIRSR" id="PIRSR639901-2"/>
    </source>
</evidence>
<name>A0AAE5BTR9_9RHOB</name>
<feature type="site" description="Transition state stabilizer" evidence="9">
    <location>
        <position position="190"/>
    </location>
</feature>
<comment type="catalytic activity">
    <reaction evidence="7 10">
        <text>lipid IVA (E. coli) + CMP-3-deoxy-beta-D-manno-octulosonate = alpha-Kdo-(2-&gt;6)-lipid IVA (E. coli) + CMP + H(+)</text>
        <dbReference type="Rhea" id="RHEA:28066"/>
        <dbReference type="ChEBI" id="CHEBI:15378"/>
        <dbReference type="ChEBI" id="CHEBI:58603"/>
        <dbReference type="ChEBI" id="CHEBI:60364"/>
        <dbReference type="ChEBI" id="CHEBI:60377"/>
        <dbReference type="ChEBI" id="CHEBI:85987"/>
        <dbReference type="EC" id="2.4.99.12"/>
    </reaction>
</comment>
<proteinExistence type="inferred from homology"/>
<dbReference type="AlphaFoldDB" id="A0AAE5BTR9"/>
<feature type="domain" description="3-deoxy-D-manno-octulosonic-acid transferase N-terminal" evidence="11">
    <location>
        <begin position="34"/>
        <end position="181"/>
    </location>
</feature>
<dbReference type="GO" id="GO:0009245">
    <property type="term" value="P:lipid A biosynthetic process"/>
    <property type="evidence" value="ECO:0007669"/>
    <property type="project" value="TreeGrafter"/>
</dbReference>
<comment type="function">
    <text evidence="1 10">Involved in lipopolysaccharide (LPS) biosynthesis. Catalyzes the transfer of 3-deoxy-D-manno-octulosonate (Kdo) residue(s) from CMP-Kdo to lipid IV(A), the tetraacyldisaccharide-1,4'-bisphosphate precursor of lipid A.</text>
</comment>
<sequence>MTLLLRLLLWTAPRLMLGLALWRALTGRETWADFAERRGAVGPNGAIWVHGASNGELTSARWVIEALAAEHPVHVTASTVTGRALVRQSLPGVTTSLAPLDLPGALRRFGRPRAFVNLEGEFWPARFRHLQGLPIALVGARMSRRSARFWGGAGAGFLSHVTLASAQDAGSEARLRALGVSGWLPPCDLKAEAMARSRLAPPRPRAERAGVLLAASTHAGEDGPLLDAFMASDFTLLIIAPRHPRRGDEIASLIAARGLAFSRRSAGAGIPLTPGKRVYLADTLGEMPLWYAMAGACFVGGSLVDKGGHTPWEPLAHGAAILHGPHVANFAATYAGLDAVGGARVWGPEALRGLDGATQDRMAEAARSLSTTAGGEALLTALRAAILGPERKK</sequence>
<dbReference type="Pfam" id="PF04413">
    <property type="entry name" value="Glycos_transf_N"/>
    <property type="match status" value="1"/>
</dbReference>
<dbReference type="PANTHER" id="PTHR42755">
    <property type="entry name" value="3-DEOXY-MANNO-OCTULOSONATE CYTIDYLYLTRANSFERASE"/>
    <property type="match status" value="1"/>
</dbReference>
<keyword evidence="10" id="KW-0472">Membrane</keyword>
<evidence type="ECO:0000256" key="4">
    <source>
        <dbReference type="ARBA" id="ARBA00019077"/>
    </source>
</evidence>
<gene>
    <name evidence="12" type="ORF">GV832_05385</name>
</gene>
<evidence type="ECO:0000256" key="1">
    <source>
        <dbReference type="ARBA" id="ARBA00003394"/>
    </source>
</evidence>
<organism evidence="12 13">
    <name type="scientific">Stagnihabitans tardus</name>
    <dbReference type="NCBI Taxonomy" id="2699202"/>
    <lineage>
        <taxon>Bacteria</taxon>
        <taxon>Pseudomonadati</taxon>
        <taxon>Pseudomonadota</taxon>
        <taxon>Alphaproteobacteria</taxon>
        <taxon>Rhodobacterales</taxon>
        <taxon>Paracoccaceae</taxon>
        <taxon>Stagnihabitans</taxon>
    </lineage>
</organism>
<evidence type="ECO:0000256" key="10">
    <source>
        <dbReference type="RuleBase" id="RU365103"/>
    </source>
</evidence>
<dbReference type="GO" id="GO:0043842">
    <property type="term" value="F:Kdo transferase activity"/>
    <property type="evidence" value="ECO:0007669"/>
    <property type="project" value="UniProtKB-EC"/>
</dbReference>
<feature type="site" description="Transition state stabilizer" evidence="9">
    <location>
        <position position="119"/>
    </location>
</feature>
<comment type="pathway">
    <text evidence="2 10">Bacterial outer membrane biogenesis; LPS core biosynthesis.</text>
</comment>
<dbReference type="InterPro" id="IPR039901">
    <property type="entry name" value="Kdotransferase"/>
</dbReference>
<evidence type="ECO:0000313" key="13">
    <source>
        <dbReference type="Proteomes" id="UP001193501"/>
    </source>
</evidence>
<reference evidence="12" key="1">
    <citation type="submission" date="2020-01" db="EMBL/GenBank/DDBJ databases">
        <authorList>
            <person name="Chen W.-M."/>
        </authorList>
    </citation>
    <scope>NUCLEOTIDE SEQUENCE</scope>
    <source>
        <strain evidence="12">CYK-10</strain>
    </source>
</reference>
<feature type="active site" description="Proton acceptor" evidence="8">
    <location>
        <position position="56"/>
    </location>
</feature>
<dbReference type="GO" id="GO:0009244">
    <property type="term" value="P:lipopolysaccharide core region biosynthetic process"/>
    <property type="evidence" value="ECO:0007669"/>
    <property type="project" value="UniProtKB-UniRule"/>
</dbReference>
<dbReference type="Gene3D" id="3.40.50.11720">
    <property type="entry name" value="3-Deoxy-D-manno-octulosonic-acid transferase, N-terminal domain"/>
    <property type="match status" value="1"/>
</dbReference>
<keyword evidence="10" id="KW-1003">Cell membrane</keyword>
<comment type="caution">
    <text evidence="12">The sequence shown here is derived from an EMBL/GenBank/DDBJ whole genome shotgun (WGS) entry which is preliminary data.</text>
</comment>
<comment type="similarity">
    <text evidence="10">Belongs to the glycosyltransferase group 1 family.</text>
</comment>
<evidence type="ECO:0000259" key="11">
    <source>
        <dbReference type="Pfam" id="PF04413"/>
    </source>
</evidence>
<evidence type="ECO:0000313" key="12">
    <source>
        <dbReference type="EMBL" id="NBZ87006.1"/>
    </source>
</evidence>
<protein>
    <recommendedName>
        <fullName evidence="4 10">3-deoxy-D-manno-octulosonic acid transferase</fullName>
        <shortName evidence="10">Kdo transferase</shortName>
        <ecNumber evidence="3 10">2.4.99.12</ecNumber>
    </recommendedName>
    <alternativeName>
        <fullName evidence="6 10">Lipid IV(A) 3-deoxy-D-manno-octulosonic acid transferase</fullName>
    </alternativeName>
</protein>
<evidence type="ECO:0000256" key="7">
    <source>
        <dbReference type="ARBA" id="ARBA00049183"/>
    </source>
</evidence>
<keyword evidence="13" id="KW-1185">Reference proteome</keyword>